<accession>A0A210PJ58</accession>
<feature type="compositionally biased region" description="Polar residues" evidence="2">
    <location>
        <begin position="58"/>
        <end position="71"/>
    </location>
</feature>
<feature type="region of interest" description="Disordered" evidence="2">
    <location>
        <begin position="2238"/>
        <end position="2450"/>
    </location>
</feature>
<dbReference type="InterPro" id="IPR057659">
    <property type="entry name" value="CEP152_CC"/>
</dbReference>
<feature type="region of interest" description="Disordered" evidence="2">
    <location>
        <begin position="379"/>
        <end position="417"/>
    </location>
</feature>
<keyword evidence="5" id="KW-1185">Reference proteome</keyword>
<evidence type="ECO:0000313" key="4">
    <source>
        <dbReference type="EMBL" id="OWF36520.1"/>
    </source>
</evidence>
<feature type="compositionally biased region" description="Basic and acidic residues" evidence="2">
    <location>
        <begin position="381"/>
        <end position="402"/>
    </location>
</feature>
<feature type="compositionally biased region" description="Low complexity" evidence="2">
    <location>
        <begin position="2166"/>
        <end position="2182"/>
    </location>
</feature>
<feature type="coiled-coil region" evidence="1">
    <location>
        <begin position="797"/>
        <end position="904"/>
    </location>
</feature>
<feature type="compositionally biased region" description="Polar residues" evidence="2">
    <location>
        <begin position="232"/>
        <end position="249"/>
    </location>
</feature>
<feature type="region of interest" description="Disordered" evidence="2">
    <location>
        <begin position="766"/>
        <end position="785"/>
    </location>
</feature>
<feature type="compositionally biased region" description="Polar residues" evidence="2">
    <location>
        <begin position="2362"/>
        <end position="2372"/>
    </location>
</feature>
<name>A0A210PJ58_MIZYE</name>
<feature type="coiled-coil region" evidence="1">
    <location>
        <begin position="961"/>
        <end position="1055"/>
    </location>
</feature>
<feature type="compositionally biased region" description="Polar residues" evidence="2">
    <location>
        <begin position="2422"/>
        <end position="2435"/>
    </location>
</feature>
<dbReference type="InterPro" id="IPR051235">
    <property type="entry name" value="CEP152/SHC-Transforming"/>
</dbReference>
<feature type="coiled-coil region" evidence="1">
    <location>
        <begin position="1717"/>
        <end position="1995"/>
    </location>
</feature>
<feature type="compositionally biased region" description="Basic and acidic residues" evidence="2">
    <location>
        <begin position="2384"/>
        <end position="2393"/>
    </location>
</feature>
<feature type="compositionally biased region" description="Polar residues" evidence="2">
    <location>
        <begin position="2195"/>
        <end position="2215"/>
    </location>
</feature>
<feature type="compositionally biased region" description="Basic and acidic residues" evidence="2">
    <location>
        <begin position="2547"/>
        <end position="2575"/>
    </location>
</feature>
<dbReference type="EMBL" id="NEDP02076586">
    <property type="protein sequence ID" value="OWF36520.1"/>
    <property type="molecule type" value="Genomic_DNA"/>
</dbReference>
<feature type="compositionally biased region" description="Basic and acidic residues" evidence="2">
    <location>
        <begin position="452"/>
        <end position="468"/>
    </location>
</feature>
<sequence>MSTNLSLMNPGTSLNFDGQVLQNAQEEEYRQEEEQQHNELKQLLTNAFDDLIDDDEFSITSDEGGPSTNASLHLGTKTESPGDRAESETGQFLDSRNQWTPMAYQGMPASAPVIPPQSLATIYEASSVRSSQDNPLRSSQEISTRVSQDLLRSSQEDFSVRNSRDQPLRSSQEYREHPLRSSQEYRDQPLRSSQEYRDQSLRSSQEYQQGYQDYHQAGGGAINSGEEFQSDGYHSNNSEQESATPSYNINPQAFDWINQATQDSHVTHQQSLGLQGGYGGYQGGVMDDHVSTRYPDLPVRQETEGGNNKGPSSDPQTYHPHQTQGIYSDTYPEDQPLGGNFQPYTGLPQSQGYQSTEVPPHSQGFQSAGVTQDYYAPSAVSDDRNYDTHSADPYMTHDEGQSHDSYGSYDQGQGRGKLPQLQLDSKEYQEDYHVQYKRRQGVAGERSEEEDRIPRREKPKALEEKTEETGGLDPRQYSQLQVLYKARGRKLEEITNEYEILKQETSREIRILKHQVSVAKGEQEAATTSLKQVQDLLKESKGDNAQLLGRNKAVETEVDVLKKSKDEVLKKLHVAESNIESLNQQLLDLGNSESLARARHDHEVVIAGIQRKHQQEVKVANEKIQELHTRISDLSGENKTLRQKLEESYQSAEKAQISRAETINRLTRSLEDSQKQCQALLESTSSHELSQIKIQLQQTIASRKIADDMCHTYQEEVQDLKEQLSMFESASALGVLTTGQASSDLRHPTHDDSLLDLGIKKTLDFDTPESKPSTGLKSSRFDGSASDDMVTGLKAELERCLLSNKQKRQQVAQIQEELRAAKKDIGELTRRCERAELSSADYKKRLDEWEELTRSGDRKSAVEGRLKKDIDNLCREKEILLEDIEDLKKRLEEVGSSEEKLTDMNGELNKQISQMVQDFDNDKREALDRCQRTLESVHEVAKSQLRQEMEKKYEEDNASLVNKYEEDCTNLRNDLNSTLRELDEVKQMYVRVCTEKDNIQQEVRAETEADTVRKLEQIKADLEHEKKEEMERVKEEGTEREAGIKEQLKKELEEESRRTVDTKVALAKVAWFEEQRSAKQTAVEKAVKLTETEWKIKLENSVQSEVDSRLQQAKEEWTAQRRLSFESELKKQLQSEREAIESKLATEYTQRLETERTKWIEDNQSEMRRSLEREKSRAKTKTELDVETAVKKESDKWKKKMEDEVKKKVDEESKRKVEEEMEKKVEELKKKMDKELEEKVGMEVILKLEEVKVGLEEEVRARLEEEVKARLEEEVKVRLDDARKDWEKNNELETQKKIHNEKEKWNRRKSNEIQERLEEERLFLQGEQEKNERERLEKERAKWESTHQEQVVKEKATLIREQEQKNMMILEQAKQAWEESHELSVEKIRESMEEQTQERISAEVSLAIDEARTDWSRERDLEVSANLSSSELSSNVLKEEIEVLKSQSDRLQQDLKQREETWQTERADLARLKDTDRKQAMEDIQDQCERDYKKFTAEHHDTLTQALRAAREQHTREKTDLERRYAEEIESLKQKESRLQEKLQHLGLEEPTYHRPTEKEREMFEKEKWRLEQEVQERDALLEQADFHLSQEVEKLRGELESAYQRRLEAETASLQQKFDLECNRPDQREKVIDKTAVLETEIKKLKDENNKICKEKQNLVLELETLKIENQKILVELLALRTDKEVGIEENNKVKTEVQKVKAQMFEETKRYVKEVQDLNSKMAEQSKVLREFQAQREELSSAKVVCQTLVNKNESLLAEKQSLMEEREKILNEMDSIKSENEDLSKLKFEIEKLHIEAEVFTKLRAEVERLETENEQISHLRANVDRLEAENAGMNKLRAKVARLEAETNTMSQLKVEVARLQAENTNITALRAEMERLQTEVEEVNKLRFEVQKLEKEKEGLASLETEIERLTSEVENVSKLRSEIERLQVEMKKHQDKITKVEDEKSRLVENIRGMESAYRRDMVSQKQRQEDTNNRLRQAEKHLTDAKQHYRSQIDKLKKSLEMENSMAMETMKNKMVDMQKAHLVALDAMKKQFRSQVEGMRLKVNEEQPQKDINSIEVQTDSEDDEQGVMELREQYLDTVNKIKDDVMRHITETNMRAAETVRCEMAQERNTTLSELKRIYMENVRKILQNEIMGANIEAKLADIEQALDVISFDKPLSRSTSPRSSRSSTPTPTREVEGSHIHESQGSRVNNGVYSGSVSNVDQTRTPRGVQTDRFGVQTDRFGVQTDRFGVQTDRRSHNGYSSVNTPVNTHTDESYGTQRGIIRNNRAPADQTHSGHTSEHPHNSRSSQRPQSARTVDRHNNGSMLPPKDRIPAPRGQTKEVTLSRALEERHSRTRSLPGSRINGKHKLVSFRTVSPISSSDNSDPESFITTRRRQTDHSDHHNKLPSRFLSPSNEHRSSSSNSSFVAVDPRPQNTQHHGNVSLYKTVSEPELGTDQPRTDYRFSNYKYTSLRDGLAKYRSPSPIKDSTSASHDDLRAITDPELEVLERKAYSIDVGLNTLGLDRTSPRKFNPSPERLNTSNHDAGESPVGTPRRGQKVTEKRSQSSGPRSREVTKSAPWDIEKRYNSYRYQQPVKHLVEKYQGLSIKD</sequence>
<protein>
    <recommendedName>
        <fullName evidence="3">CEP152 CEP63 binding coiled coil domain-containing protein</fullName>
    </recommendedName>
</protein>
<evidence type="ECO:0000256" key="2">
    <source>
        <dbReference type="SAM" id="MobiDB-lite"/>
    </source>
</evidence>
<feature type="region of interest" description="Disordered" evidence="2">
    <location>
        <begin position="2164"/>
        <end position="2223"/>
    </location>
</feature>
<evidence type="ECO:0000259" key="3">
    <source>
        <dbReference type="Pfam" id="PF25770"/>
    </source>
</evidence>
<reference evidence="4 5" key="1">
    <citation type="journal article" date="2017" name="Nat. Ecol. Evol.">
        <title>Scallop genome provides insights into evolution of bilaterian karyotype and development.</title>
        <authorList>
            <person name="Wang S."/>
            <person name="Zhang J."/>
            <person name="Jiao W."/>
            <person name="Li J."/>
            <person name="Xun X."/>
            <person name="Sun Y."/>
            <person name="Guo X."/>
            <person name="Huan P."/>
            <person name="Dong B."/>
            <person name="Zhang L."/>
            <person name="Hu X."/>
            <person name="Sun X."/>
            <person name="Wang J."/>
            <person name="Zhao C."/>
            <person name="Wang Y."/>
            <person name="Wang D."/>
            <person name="Huang X."/>
            <person name="Wang R."/>
            <person name="Lv J."/>
            <person name="Li Y."/>
            <person name="Zhang Z."/>
            <person name="Liu B."/>
            <person name="Lu W."/>
            <person name="Hui Y."/>
            <person name="Liang J."/>
            <person name="Zhou Z."/>
            <person name="Hou R."/>
            <person name="Li X."/>
            <person name="Liu Y."/>
            <person name="Li H."/>
            <person name="Ning X."/>
            <person name="Lin Y."/>
            <person name="Zhao L."/>
            <person name="Xing Q."/>
            <person name="Dou J."/>
            <person name="Li Y."/>
            <person name="Mao J."/>
            <person name="Guo H."/>
            <person name="Dou H."/>
            <person name="Li T."/>
            <person name="Mu C."/>
            <person name="Jiang W."/>
            <person name="Fu Q."/>
            <person name="Fu X."/>
            <person name="Miao Y."/>
            <person name="Liu J."/>
            <person name="Yu Q."/>
            <person name="Li R."/>
            <person name="Liao H."/>
            <person name="Li X."/>
            <person name="Kong Y."/>
            <person name="Jiang Z."/>
            <person name="Chourrout D."/>
            <person name="Li R."/>
            <person name="Bao Z."/>
        </authorList>
    </citation>
    <scope>NUCLEOTIDE SEQUENCE [LARGE SCALE GENOMIC DNA]</scope>
    <source>
        <strain evidence="4 5">PY_sf001</strain>
    </source>
</reference>
<dbReference type="OrthoDB" id="10064205at2759"/>
<feature type="region of interest" description="Disordered" evidence="2">
    <location>
        <begin position="435"/>
        <end position="471"/>
    </location>
</feature>
<feature type="coiled-coil region" evidence="1">
    <location>
        <begin position="1434"/>
        <end position="1461"/>
    </location>
</feature>
<feature type="region of interest" description="Disordered" evidence="2">
    <location>
        <begin position="2511"/>
        <end position="2575"/>
    </location>
</feature>
<feature type="compositionally biased region" description="Polar residues" evidence="2">
    <location>
        <begin position="347"/>
        <end position="367"/>
    </location>
</feature>
<feature type="compositionally biased region" description="Basic and acidic residues" evidence="2">
    <location>
        <begin position="154"/>
        <end position="200"/>
    </location>
</feature>
<feature type="coiled-coil region" evidence="1">
    <location>
        <begin position="1123"/>
        <end position="1150"/>
    </location>
</feature>
<feature type="compositionally biased region" description="Basic and acidic residues" evidence="2">
    <location>
        <begin position="2183"/>
        <end position="2194"/>
    </location>
</feature>
<feature type="coiled-coil region" evidence="1">
    <location>
        <begin position="1593"/>
        <end position="1677"/>
    </location>
</feature>
<comment type="caution">
    <text evidence="4">The sequence shown here is derived from an EMBL/GenBank/DDBJ whole genome shotgun (WGS) entry which is preliminary data.</text>
</comment>
<organism evidence="4 5">
    <name type="scientific">Mizuhopecten yessoensis</name>
    <name type="common">Japanese scallop</name>
    <name type="synonym">Patinopecten yessoensis</name>
    <dbReference type="NCBI Taxonomy" id="6573"/>
    <lineage>
        <taxon>Eukaryota</taxon>
        <taxon>Metazoa</taxon>
        <taxon>Spiralia</taxon>
        <taxon>Lophotrochozoa</taxon>
        <taxon>Mollusca</taxon>
        <taxon>Bivalvia</taxon>
        <taxon>Autobranchia</taxon>
        <taxon>Pteriomorphia</taxon>
        <taxon>Pectinida</taxon>
        <taxon>Pectinoidea</taxon>
        <taxon>Pectinidae</taxon>
        <taxon>Mizuhopecten</taxon>
    </lineage>
</organism>
<feature type="region of interest" description="Disordered" evidence="2">
    <location>
        <begin position="54"/>
        <end position="96"/>
    </location>
</feature>
<dbReference type="PANTHER" id="PTHR10337">
    <property type="entry name" value="SHC TRANSFORMING PROTEIN"/>
    <property type="match status" value="1"/>
</dbReference>
<evidence type="ECO:0000256" key="1">
    <source>
        <dbReference type="SAM" id="Coils"/>
    </source>
</evidence>
<dbReference type="GO" id="GO:0007099">
    <property type="term" value="P:centriole replication"/>
    <property type="evidence" value="ECO:0007669"/>
    <property type="project" value="TreeGrafter"/>
</dbReference>
<feature type="compositionally biased region" description="Polar residues" evidence="2">
    <location>
        <begin position="304"/>
        <end position="327"/>
    </location>
</feature>
<feature type="compositionally biased region" description="Polar residues" evidence="2">
    <location>
        <begin position="2248"/>
        <end position="2267"/>
    </location>
</feature>
<feature type="region of interest" description="Disordered" evidence="2">
    <location>
        <begin position="150"/>
        <end position="249"/>
    </location>
</feature>
<feature type="region of interest" description="Disordered" evidence="2">
    <location>
        <begin position="1197"/>
        <end position="1221"/>
    </location>
</feature>
<evidence type="ECO:0000313" key="5">
    <source>
        <dbReference type="Proteomes" id="UP000242188"/>
    </source>
</evidence>
<feature type="domain" description="CEP152 CEP63 binding coiled coil" evidence="3">
    <location>
        <begin position="2076"/>
        <end position="2126"/>
    </location>
</feature>
<feature type="coiled-coil region" evidence="1">
    <location>
        <begin position="1504"/>
        <end position="1549"/>
    </location>
</feature>
<gene>
    <name evidence="4" type="ORF">KP79_PYT23262</name>
</gene>
<feature type="compositionally biased region" description="Polar residues" evidence="2">
    <location>
        <begin position="201"/>
        <end position="211"/>
    </location>
</feature>
<dbReference type="STRING" id="6573.A0A210PJ58"/>
<feature type="coiled-coil region" evidence="1">
    <location>
        <begin position="23"/>
        <end position="50"/>
    </location>
</feature>
<dbReference type="GO" id="GO:0005813">
    <property type="term" value="C:centrosome"/>
    <property type="evidence" value="ECO:0007669"/>
    <property type="project" value="TreeGrafter"/>
</dbReference>
<feature type="coiled-coil region" evidence="1">
    <location>
        <begin position="551"/>
        <end position="730"/>
    </location>
</feature>
<feature type="coiled-coil region" evidence="1">
    <location>
        <begin position="1314"/>
        <end position="1380"/>
    </location>
</feature>
<feature type="compositionally biased region" description="Polar residues" evidence="2">
    <location>
        <begin position="2294"/>
        <end position="2304"/>
    </location>
</feature>
<dbReference type="Proteomes" id="UP000242188">
    <property type="component" value="Unassembled WGS sequence"/>
</dbReference>
<feature type="region of interest" description="Disordered" evidence="2">
    <location>
        <begin position="298"/>
        <end position="367"/>
    </location>
</feature>
<dbReference type="Pfam" id="PF25770">
    <property type="entry name" value="CC_CEP63-bind_CEP152"/>
    <property type="match status" value="1"/>
</dbReference>
<proteinExistence type="predicted"/>
<dbReference type="PANTHER" id="PTHR10337:SF6">
    <property type="entry name" value="CENTROSOMAL PROTEIN OF 152 KDA"/>
    <property type="match status" value="1"/>
</dbReference>
<keyword evidence="1" id="KW-0175">Coiled coil</keyword>